<dbReference type="Proteomes" id="UP000447434">
    <property type="component" value="Chromosome 3"/>
</dbReference>
<organism evidence="1 2">
    <name type="scientific">Lupinus albus</name>
    <name type="common">White lupine</name>
    <name type="synonym">Lupinus termis</name>
    <dbReference type="NCBI Taxonomy" id="3870"/>
    <lineage>
        <taxon>Eukaryota</taxon>
        <taxon>Viridiplantae</taxon>
        <taxon>Streptophyta</taxon>
        <taxon>Embryophyta</taxon>
        <taxon>Tracheophyta</taxon>
        <taxon>Spermatophyta</taxon>
        <taxon>Magnoliopsida</taxon>
        <taxon>eudicotyledons</taxon>
        <taxon>Gunneridae</taxon>
        <taxon>Pentapetalae</taxon>
        <taxon>rosids</taxon>
        <taxon>fabids</taxon>
        <taxon>Fabales</taxon>
        <taxon>Fabaceae</taxon>
        <taxon>Papilionoideae</taxon>
        <taxon>50 kb inversion clade</taxon>
        <taxon>genistoids sensu lato</taxon>
        <taxon>core genistoids</taxon>
        <taxon>Genisteae</taxon>
        <taxon>Lupinus</taxon>
    </lineage>
</organism>
<name>A0A6A4QSX9_LUPAL</name>
<protein>
    <submittedName>
        <fullName evidence="1">Uncharacterized protein</fullName>
    </submittedName>
</protein>
<sequence length="88" mass="9636">MEKLKPEGNDLINTSSCSIFKRPMIPLQTIMKLTCSGHWIMILNHACVPSTHSCNSFNFLSYCVTVAVAVAVGSQPPSLGPHPQQIHM</sequence>
<gene>
    <name evidence="1" type="ORF">Lalb_Chr03g0025641</name>
</gene>
<dbReference type="AlphaFoldDB" id="A0A6A4QSX9"/>
<comment type="caution">
    <text evidence="1">The sequence shown here is derived from an EMBL/GenBank/DDBJ whole genome shotgun (WGS) entry which is preliminary data.</text>
</comment>
<accession>A0A6A4QSX9</accession>
<keyword evidence="2" id="KW-1185">Reference proteome</keyword>
<dbReference type="EMBL" id="WOCE01000003">
    <property type="protein sequence ID" value="KAE9616512.1"/>
    <property type="molecule type" value="Genomic_DNA"/>
</dbReference>
<evidence type="ECO:0000313" key="1">
    <source>
        <dbReference type="EMBL" id="KAE9616512.1"/>
    </source>
</evidence>
<proteinExistence type="predicted"/>
<evidence type="ECO:0000313" key="2">
    <source>
        <dbReference type="Proteomes" id="UP000447434"/>
    </source>
</evidence>
<reference evidence="2" key="1">
    <citation type="journal article" date="2020" name="Nat. Commun.">
        <title>Genome sequence of the cluster root forming white lupin.</title>
        <authorList>
            <person name="Hufnagel B."/>
            <person name="Marques A."/>
            <person name="Soriano A."/>
            <person name="Marques L."/>
            <person name="Divol F."/>
            <person name="Doumas P."/>
            <person name="Sallet E."/>
            <person name="Mancinotti D."/>
            <person name="Carrere S."/>
            <person name="Marande W."/>
            <person name="Arribat S."/>
            <person name="Keller J."/>
            <person name="Huneau C."/>
            <person name="Blein T."/>
            <person name="Aime D."/>
            <person name="Laguerre M."/>
            <person name="Taylor J."/>
            <person name="Schubert V."/>
            <person name="Nelson M."/>
            <person name="Geu-Flores F."/>
            <person name="Crespi M."/>
            <person name="Gallardo-Guerrero K."/>
            <person name="Delaux P.-M."/>
            <person name="Salse J."/>
            <person name="Berges H."/>
            <person name="Guyot R."/>
            <person name="Gouzy J."/>
            <person name="Peret B."/>
        </authorList>
    </citation>
    <scope>NUCLEOTIDE SEQUENCE [LARGE SCALE GENOMIC DNA]</scope>
    <source>
        <strain evidence="2">cv. Amiga</strain>
    </source>
</reference>